<evidence type="ECO:0008006" key="3">
    <source>
        <dbReference type="Google" id="ProtNLM"/>
    </source>
</evidence>
<name>A0ABV1EWA1_9FIRM</name>
<accession>A0ABV1EWA1</accession>
<gene>
    <name evidence="1" type="ORF">WMO45_13465</name>
</gene>
<reference evidence="1 2" key="1">
    <citation type="submission" date="2024-03" db="EMBL/GenBank/DDBJ databases">
        <title>Human intestinal bacterial collection.</title>
        <authorList>
            <person name="Pauvert C."/>
            <person name="Hitch T.C.A."/>
            <person name="Clavel T."/>
        </authorList>
    </citation>
    <scope>NUCLEOTIDE SEQUENCE [LARGE SCALE GENOMIC DNA]</scope>
    <source>
        <strain evidence="1 2">CLA-AP-H34</strain>
    </source>
</reference>
<keyword evidence="2" id="KW-1185">Reference proteome</keyword>
<dbReference type="RefSeq" id="WP_349141402.1">
    <property type="nucleotide sequence ID" value="NZ_JBBMFT010000018.1"/>
</dbReference>
<organism evidence="1 2">
    <name type="scientific">Flavonifractor hominis</name>
    <dbReference type="NCBI Taxonomy" id="3133178"/>
    <lineage>
        <taxon>Bacteria</taxon>
        <taxon>Bacillati</taxon>
        <taxon>Bacillota</taxon>
        <taxon>Clostridia</taxon>
        <taxon>Eubacteriales</taxon>
        <taxon>Oscillospiraceae</taxon>
        <taxon>Flavonifractor</taxon>
    </lineage>
</organism>
<sequence>MFTNGLLYAWQCSFNTQLPLEDRMSADERACRRRARDAEWKFRLSKGYEKDTFWNRLKFRMTHSD</sequence>
<comment type="caution">
    <text evidence="1">The sequence shown here is derived from an EMBL/GenBank/DDBJ whole genome shotgun (WGS) entry which is preliminary data.</text>
</comment>
<evidence type="ECO:0000313" key="1">
    <source>
        <dbReference type="EMBL" id="MEQ2457523.1"/>
    </source>
</evidence>
<protein>
    <recommendedName>
        <fullName evidence="3">Transposase DDE domain-containing protein</fullName>
    </recommendedName>
</protein>
<proteinExistence type="predicted"/>
<dbReference type="EMBL" id="JBBMFT010000018">
    <property type="protein sequence ID" value="MEQ2457523.1"/>
    <property type="molecule type" value="Genomic_DNA"/>
</dbReference>
<evidence type="ECO:0000313" key="2">
    <source>
        <dbReference type="Proteomes" id="UP001440599"/>
    </source>
</evidence>
<dbReference type="Proteomes" id="UP001440599">
    <property type="component" value="Unassembled WGS sequence"/>
</dbReference>